<dbReference type="CDD" id="cd02440">
    <property type="entry name" value="AdoMet_MTases"/>
    <property type="match status" value="1"/>
</dbReference>
<dbReference type="Pfam" id="PF08241">
    <property type="entry name" value="Methyltransf_11"/>
    <property type="match status" value="1"/>
</dbReference>
<comment type="caution">
    <text evidence="5">The sequence shown here is derived from an EMBL/GenBank/DDBJ whole genome shotgun (WGS) entry which is preliminary data.</text>
</comment>
<evidence type="ECO:0000256" key="1">
    <source>
        <dbReference type="ARBA" id="ARBA00008361"/>
    </source>
</evidence>
<dbReference type="PANTHER" id="PTHR44942">
    <property type="entry name" value="METHYLTRANSF_11 DOMAIN-CONTAINING PROTEIN"/>
    <property type="match status" value="1"/>
</dbReference>
<comment type="similarity">
    <text evidence="1">Belongs to the methyltransferase superfamily.</text>
</comment>
<proteinExistence type="inferred from homology"/>
<evidence type="ECO:0000256" key="2">
    <source>
        <dbReference type="ARBA" id="ARBA00022603"/>
    </source>
</evidence>
<accession>A0A4U0VHJ5</accession>
<organism evidence="5 6">
    <name type="scientific">Friedmanniomyces endolithicus</name>
    <dbReference type="NCBI Taxonomy" id="329885"/>
    <lineage>
        <taxon>Eukaryota</taxon>
        <taxon>Fungi</taxon>
        <taxon>Dikarya</taxon>
        <taxon>Ascomycota</taxon>
        <taxon>Pezizomycotina</taxon>
        <taxon>Dothideomycetes</taxon>
        <taxon>Dothideomycetidae</taxon>
        <taxon>Mycosphaerellales</taxon>
        <taxon>Teratosphaeriaceae</taxon>
        <taxon>Friedmanniomyces</taxon>
    </lineage>
</organism>
<evidence type="ECO:0000313" key="6">
    <source>
        <dbReference type="Proteomes" id="UP000310066"/>
    </source>
</evidence>
<dbReference type="SUPFAM" id="SSF53335">
    <property type="entry name" value="S-adenosyl-L-methionine-dependent methyltransferases"/>
    <property type="match status" value="1"/>
</dbReference>
<dbReference type="EMBL" id="NAJP01000003">
    <property type="protein sequence ID" value="TKA48717.1"/>
    <property type="molecule type" value="Genomic_DNA"/>
</dbReference>
<dbReference type="AlphaFoldDB" id="A0A4U0VHJ5"/>
<dbReference type="GO" id="GO:0032259">
    <property type="term" value="P:methylation"/>
    <property type="evidence" value="ECO:0007669"/>
    <property type="project" value="UniProtKB-KW"/>
</dbReference>
<dbReference type="InterPro" id="IPR013216">
    <property type="entry name" value="Methyltransf_11"/>
</dbReference>
<dbReference type="InterPro" id="IPR051052">
    <property type="entry name" value="Diverse_substrate_MTase"/>
</dbReference>
<evidence type="ECO:0000313" key="5">
    <source>
        <dbReference type="EMBL" id="TKA48717.1"/>
    </source>
</evidence>
<dbReference type="OrthoDB" id="10027013at2759"/>
<name>A0A4U0VHJ5_9PEZI</name>
<dbReference type="GO" id="GO:0008757">
    <property type="term" value="F:S-adenosylmethionine-dependent methyltransferase activity"/>
    <property type="evidence" value="ECO:0007669"/>
    <property type="project" value="InterPro"/>
</dbReference>
<dbReference type="Gene3D" id="3.40.50.150">
    <property type="entry name" value="Vaccinia Virus protein VP39"/>
    <property type="match status" value="1"/>
</dbReference>
<keyword evidence="3" id="KW-0808">Transferase</keyword>
<dbReference type="InterPro" id="IPR029063">
    <property type="entry name" value="SAM-dependent_MTases_sf"/>
</dbReference>
<dbReference type="PANTHER" id="PTHR44942:SF4">
    <property type="entry name" value="METHYLTRANSFERASE TYPE 11 DOMAIN-CONTAINING PROTEIN"/>
    <property type="match status" value="1"/>
</dbReference>
<dbReference type="Proteomes" id="UP000310066">
    <property type="component" value="Unassembled WGS sequence"/>
</dbReference>
<feature type="domain" description="Methyltransferase type 11" evidence="4">
    <location>
        <begin position="53"/>
        <end position="148"/>
    </location>
</feature>
<gene>
    <name evidence="5" type="ORF">B0A54_00853</name>
</gene>
<keyword evidence="2" id="KW-0489">Methyltransferase</keyword>
<dbReference type="STRING" id="329885.A0A4U0VHJ5"/>
<sequence>MPTPEHHGIAARAAQGFAASANYDKFRPSYTPTVVEQVLTQCRVSGRQHAKILDLAAGGGKFTELLARQPEGFEIVAVEPHDGMRGVLERKELPGVTVKAGRADGIPLEDESVDAVVVAQPLQAFHWFATKAALQEIHRVLRPHGVLALLWNIEDYNSPRTYAASTPWESRMRELTWTFQDDEARFRHQEWKKVFEDQSRSSPWSLLVAGEQYFALPLGEWEERFEVWMWRRQVWERYATISSVVVLGEEEREVSCAAKTYKTVMDALNGPEVEVNEKGEVALHGRTFVVWTSKIPEDGRESLLDVETPES</sequence>
<evidence type="ECO:0000259" key="4">
    <source>
        <dbReference type="Pfam" id="PF08241"/>
    </source>
</evidence>
<protein>
    <recommendedName>
        <fullName evidence="4">Methyltransferase type 11 domain-containing protein</fullName>
    </recommendedName>
</protein>
<reference evidence="5 6" key="1">
    <citation type="submission" date="2017-03" db="EMBL/GenBank/DDBJ databases">
        <title>Genomes of endolithic fungi from Antarctica.</title>
        <authorList>
            <person name="Coleine C."/>
            <person name="Masonjones S."/>
            <person name="Stajich J.E."/>
        </authorList>
    </citation>
    <scope>NUCLEOTIDE SEQUENCE [LARGE SCALE GENOMIC DNA]</scope>
    <source>
        <strain evidence="5 6">CCFEE 5311</strain>
    </source>
</reference>
<evidence type="ECO:0000256" key="3">
    <source>
        <dbReference type="ARBA" id="ARBA00022679"/>
    </source>
</evidence>